<name>A0ABQ0Z757_9HYPH</name>
<comment type="caution">
    <text evidence="1">The sequence shown here is derived from an EMBL/GenBank/DDBJ whole genome shotgun (WGS) entry which is preliminary data.</text>
</comment>
<accession>A0ABQ0Z757</accession>
<evidence type="ECO:0000313" key="2">
    <source>
        <dbReference type="Proteomes" id="UP000390335"/>
    </source>
</evidence>
<proteinExistence type="predicted"/>
<dbReference type="Proteomes" id="UP000390335">
    <property type="component" value="Unassembled WGS sequence"/>
</dbReference>
<sequence length="51" mass="5529">MIAGEQANPAALLDRRKAAAGNFGTSILITARAAPFDLWHIHEMVHETLTT</sequence>
<gene>
    <name evidence="1" type="ORF">RsS93_38170</name>
</gene>
<evidence type="ECO:0000313" key="1">
    <source>
        <dbReference type="EMBL" id="GES51203.1"/>
    </source>
</evidence>
<reference evidence="1 2" key="1">
    <citation type="journal article" date="2020" name="Genome Biol. Evol.">
        <title>Rhizobium dioscoreae sp. nov., a plant growth-promoting bacterium isolated from yam (Dioscorea species).</title>
        <authorList>
            <person name="Ouyabe M."/>
            <person name="Tanaka N."/>
            <person name="Shiwa Y."/>
            <person name="Fujita N."/>
            <person name="Kikuno H."/>
            <person name="Babil P."/>
            <person name="Shiwachi H."/>
        </authorList>
    </citation>
    <scope>NUCLEOTIDE SEQUENCE [LARGE SCALE GENOMIC DNA]</scope>
    <source>
        <strain evidence="1 2">S-93</strain>
    </source>
</reference>
<protein>
    <submittedName>
        <fullName evidence="1">Uncharacterized protein</fullName>
    </submittedName>
</protein>
<organism evidence="1 2">
    <name type="scientific">Rhizobium dioscoreae</name>
    <dbReference type="NCBI Taxonomy" id="2653122"/>
    <lineage>
        <taxon>Bacteria</taxon>
        <taxon>Pseudomonadati</taxon>
        <taxon>Pseudomonadota</taxon>
        <taxon>Alphaproteobacteria</taxon>
        <taxon>Hyphomicrobiales</taxon>
        <taxon>Rhizobiaceae</taxon>
        <taxon>Rhizobium/Agrobacterium group</taxon>
        <taxon>Rhizobium</taxon>
    </lineage>
</organism>
<keyword evidence="2" id="KW-1185">Reference proteome</keyword>
<dbReference type="EMBL" id="BLAJ01000004">
    <property type="protein sequence ID" value="GES51203.1"/>
    <property type="molecule type" value="Genomic_DNA"/>
</dbReference>